<dbReference type="InterPro" id="IPR037066">
    <property type="entry name" value="Plug_dom_sf"/>
</dbReference>
<keyword evidence="6" id="KW-0732">Signal</keyword>
<accession>A0A1Y6FFW7</accession>
<feature type="domain" description="TonB-dependent receptor-like beta-barrel" evidence="7">
    <location>
        <begin position="383"/>
        <end position="849"/>
    </location>
</feature>
<evidence type="ECO:0000259" key="8">
    <source>
        <dbReference type="Pfam" id="PF07715"/>
    </source>
</evidence>
<evidence type="ECO:0000256" key="1">
    <source>
        <dbReference type="ARBA" id="ARBA00004442"/>
    </source>
</evidence>
<dbReference type="EMBL" id="FXWG01000003">
    <property type="protein sequence ID" value="SMQ73316.1"/>
    <property type="molecule type" value="Genomic_DNA"/>
</dbReference>
<keyword evidence="3" id="KW-0998">Cell outer membrane</keyword>
<feature type="signal peptide" evidence="6">
    <location>
        <begin position="1"/>
        <end position="31"/>
    </location>
</feature>
<keyword evidence="2 4" id="KW-0472">Membrane</keyword>
<comment type="subcellular location">
    <subcellularLocation>
        <location evidence="1 4">Cell outer membrane</location>
    </subcellularLocation>
</comment>
<keyword evidence="9" id="KW-0675">Receptor</keyword>
<proteinExistence type="inferred from homology"/>
<evidence type="ECO:0000256" key="5">
    <source>
        <dbReference type="SAM" id="MobiDB-lite"/>
    </source>
</evidence>
<dbReference type="InterPro" id="IPR012910">
    <property type="entry name" value="Plug_dom"/>
</dbReference>
<dbReference type="InterPro" id="IPR000531">
    <property type="entry name" value="Beta-barrel_TonB"/>
</dbReference>
<dbReference type="PANTHER" id="PTHR40980">
    <property type="entry name" value="PLUG DOMAIN-CONTAINING PROTEIN"/>
    <property type="match status" value="1"/>
</dbReference>
<evidence type="ECO:0000259" key="7">
    <source>
        <dbReference type="Pfam" id="PF00593"/>
    </source>
</evidence>
<dbReference type="Proteomes" id="UP000194420">
    <property type="component" value="Unassembled WGS sequence"/>
</dbReference>
<evidence type="ECO:0000313" key="9">
    <source>
        <dbReference type="EMBL" id="SMQ73316.1"/>
    </source>
</evidence>
<sequence>MKGSIAMNTGKQLAGLLLLSTALTFPGVASAQETPEPEPEQVDEQDLDPADEQLDDTYEEPEISIPGGGIVVTGRRNRDVTRSSAQVVSVLSAEEIGRTGEGDIAGALGRTTGLSVVGNGNVFVRGLGDRYSLALLNGLPLPSPQPLSRVVPLDIFPTNIVASSLVQKSYSANFPGEFGGGVINLTTRAVPDESFIKVSMGVSGDTETTFSNGLDYYGSDYDWSGFDDGTRDVPPALQNFFDSGLRIGDLSVADQGAIVKQLGNPNLVLVQTVGETRPNFSGGITAGTAFDLGEGRMGIIATASLSNKLRTKVVTSQNPFTTDLQLDRDSRNFVTDNRILANAMFGIGLEFDEAKFRFTNLFIRDTLKQSGLGFGELPLDGDSLITQNTGWYERQLFDTQLVGELNLEDLSIDLRAGYAQTQREAPYEYEFVYVRTNQANQDTGDIFINVLDRQRGSGSVAFSQLKEDLYYMGIDVSYPFADWLSGTVGYAFTDTERYSERRQFLIDGGSIPPGVGALRPDLLLGDAVIDLYGLGLSEPTQTDPAFQADLEIQAGYAKANITPAFGLSLDVGVRYESATQSVATVARFDNPFVSLANTSLENDYWLPGATITWEASDQLQFRASASKTIARPQFRELIFQPYTDPENQRQYIGNPALQDSELFNAEARAEYYFGRGNRVSLAGFYKEIDNPIEPYVSIGADTSFTTRFANAPKAELFGGEFEFQVTKPLFDWGATGWLETKQLILVTNYTYTQSELKVAAGDTTRIFTAGVGPIENDAALFFNSGDPLTGQSDHLLNMQFGFEDQDKLQQFTFLLNYASERVTRRGTAGLPDIVEDPGFTFDFVARQELALFKLPLELKFEARNIFGRGNFEYQQVGDNRIEINTYDVGTSFSLSVSAEF</sequence>
<comment type="similarity">
    <text evidence="4">Belongs to the TonB-dependent receptor family.</text>
</comment>
<gene>
    <name evidence="9" type="ORF">SAMN06297468_2148</name>
</gene>
<evidence type="ECO:0000256" key="2">
    <source>
        <dbReference type="ARBA" id="ARBA00023136"/>
    </source>
</evidence>
<dbReference type="Gene3D" id="2.40.170.20">
    <property type="entry name" value="TonB-dependent receptor, beta-barrel domain"/>
    <property type="match status" value="1"/>
</dbReference>
<evidence type="ECO:0000256" key="4">
    <source>
        <dbReference type="RuleBase" id="RU003357"/>
    </source>
</evidence>
<feature type="compositionally biased region" description="Acidic residues" evidence="5">
    <location>
        <begin position="35"/>
        <end position="48"/>
    </location>
</feature>
<reference evidence="10" key="1">
    <citation type="submission" date="2017-04" db="EMBL/GenBank/DDBJ databases">
        <authorList>
            <person name="Varghese N."/>
            <person name="Submissions S."/>
        </authorList>
    </citation>
    <scope>NUCLEOTIDE SEQUENCE [LARGE SCALE GENOMIC DNA]</scope>
</reference>
<dbReference type="AlphaFoldDB" id="A0A1Y6FFW7"/>
<dbReference type="Pfam" id="PF00593">
    <property type="entry name" value="TonB_dep_Rec_b-barrel"/>
    <property type="match status" value="1"/>
</dbReference>
<evidence type="ECO:0000313" key="10">
    <source>
        <dbReference type="Proteomes" id="UP000194420"/>
    </source>
</evidence>
<keyword evidence="10" id="KW-1185">Reference proteome</keyword>
<feature type="domain" description="TonB-dependent receptor plug" evidence="8">
    <location>
        <begin position="82"/>
        <end position="182"/>
    </location>
</feature>
<feature type="chain" id="PRO_5012328410" evidence="6">
    <location>
        <begin position="32"/>
        <end position="900"/>
    </location>
</feature>
<dbReference type="InterPro" id="IPR036942">
    <property type="entry name" value="Beta-barrel_TonB_sf"/>
</dbReference>
<protein>
    <submittedName>
        <fullName evidence="9">Outer membrane receptor proteins, mostly Fe transport</fullName>
    </submittedName>
</protein>
<feature type="region of interest" description="Disordered" evidence="5">
    <location>
        <begin position="28"/>
        <end position="48"/>
    </location>
</feature>
<dbReference type="Gene3D" id="2.170.130.10">
    <property type="entry name" value="TonB-dependent receptor, plug domain"/>
    <property type="match status" value="1"/>
</dbReference>
<evidence type="ECO:0000256" key="6">
    <source>
        <dbReference type="SAM" id="SignalP"/>
    </source>
</evidence>
<dbReference type="Pfam" id="PF07715">
    <property type="entry name" value="Plug"/>
    <property type="match status" value="1"/>
</dbReference>
<evidence type="ECO:0000256" key="3">
    <source>
        <dbReference type="ARBA" id="ARBA00023237"/>
    </source>
</evidence>
<organism evidence="9 10">
    <name type="scientific">Altererythrobacter xiamenensis</name>
    <dbReference type="NCBI Taxonomy" id="1316679"/>
    <lineage>
        <taxon>Bacteria</taxon>
        <taxon>Pseudomonadati</taxon>
        <taxon>Pseudomonadota</taxon>
        <taxon>Alphaproteobacteria</taxon>
        <taxon>Sphingomonadales</taxon>
        <taxon>Erythrobacteraceae</taxon>
        <taxon>Altererythrobacter</taxon>
    </lineage>
</organism>
<dbReference type="GO" id="GO:0009279">
    <property type="term" value="C:cell outer membrane"/>
    <property type="evidence" value="ECO:0007669"/>
    <property type="project" value="UniProtKB-SubCell"/>
</dbReference>
<dbReference type="PANTHER" id="PTHR40980:SF5">
    <property type="entry name" value="TONB-DEPENDENT RECEPTOR"/>
    <property type="match status" value="1"/>
</dbReference>
<name>A0A1Y6FFW7_9SPHN</name>
<dbReference type="SUPFAM" id="SSF56935">
    <property type="entry name" value="Porins"/>
    <property type="match status" value="1"/>
</dbReference>
<keyword evidence="4" id="KW-0798">TonB box</keyword>